<protein>
    <recommendedName>
        <fullName evidence="5">Secreted protein</fullName>
    </recommendedName>
</protein>
<keyword evidence="1" id="KW-0472">Membrane</keyword>
<evidence type="ECO:0008006" key="5">
    <source>
        <dbReference type="Google" id="ProtNLM"/>
    </source>
</evidence>
<proteinExistence type="predicted"/>
<keyword evidence="1" id="KW-1133">Transmembrane helix</keyword>
<keyword evidence="2" id="KW-0732">Signal</keyword>
<keyword evidence="4" id="KW-1185">Reference proteome</keyword>
<evidence type="ECO:0000256" key="1">
    <source>
        <dbReference type="SAM" id="Phobius"/>
    </source>
</evidence>
<comment type="caution">
    <text evidence="3">The sequence shown here is derived from an EMBL/GenBank/DDBJ whole genome shotgun (WGS) entry which is preliminary data.</text>
</comment>
<evidence type="ECO:0000313" key="4">
    <source>
        <dbReference type="Proteomes" id="UP001597186"/>
    </source>
</evidence>
<organism evidence="3 4">
    <name type="scientific">Lacimonas salitolerans</name>
    <dbReference type="NCBI Taxonomy" id="1323750"/>
    <lineage>
        <taxon>Bacteria</taxon>
        <taxon>Pseudomonadati</taxon>
        <taxon>Pseudomonadota</taxon>
        <taxon>Alphaproteobacteria</taxon>
        <taxon>Rhodobacterales</taxon>
        <taxon>Paracoccaceae</taxon>
        <taxon>Lacimonas</taxon>
    </lineage>
</organism>
<evidence type="ECO:0000313" key="3">
    <source>
        <dbReference type="EMBL" id="MFD1509479.1"/>
    </source>
</evidence>
<accession>A0ABW4EHP1</accession>
<gene>
    <name evidence="3" type="ORF">ACFTOW_08705</name>
</gene>
<dbReference type="RefSeq" id="WP_379914679.1">
    <property type="nucleotide sequence ID" value="NZ_JBHUDD010000052.1"/>
</dbReference>
<dbReference type="Proteomes" id="UP001597186">
    <property type="component" value="Unassembled WGS sequence"/>
</dbReference>
<keyword evidence="1" id="KW-0812">Transmembrane</keyword>
<name>A0ABW4EHP1_9RHOB</name>
<feature type="transmembrane region" description="Helical" evidence="1">
    <location>
        <begin position="38"/>
        <end position="63"/>
    </location>
</feature>
<evidence type="ECO:0000256" key="2">
    <source>
        <dbReference type="SAM" id="SignalP"/>
    </source>
</evidence>
<sequence>MKKFTIAAAAALAFASAAPAMADQKTSDDPFVSTQGSAALLAPGTATAIAAATVVVFTIAVAASDSDSVGTTGGS</sequence>
<reference evidence="4" key="1">
    <citation type="journal article" date="2019" name="Int. J. Syst. Evol. Microbiol.">
        <title>The Global Catalogue of Microorganisms (GCM) 10K type strain sequencing project: providing services to taxonomists for standard genome sequencing and annotation.</title>
        <authorList>
            <consortium name="The Broad Institute Genomics Platform"/>
            <consortium name="The Broad Institute Genome Sequencing Center for Infectious Disease"/>
            <person name="Wu L."/>
            <person name="Ma J."/>
        </authorList>
    </citation>
    <scope>NUCLEOTIDE SEQUENCE [LARGE SCALE GENOMIC DNA]</scope>
    <source>
        <strain evidence="4">CGMCC 1.12477</strain>
    </source>
</reference>
<feature type="signal peptide" evidence="2">
    <location>
        <begin position="1"/>
        <end position="22"/>
    </location>
</feature>
<dbReference type="EMBL" id="JBHUDD010000052">
    <property type="protein sequence ID" value="MFD1509479.1"/>
    <property type="molecule type" value="Genomic_DNA"/>
</dbReference>
<feature type="chain" id="PRO_5047502127" description="Secreted protein" evidence="2">
    <location>
        <begin position="23"/>
        <end position="75"/>
    </location>
</feature>